<name>A0A5J6V8H2_9MICO</name>
<accession>A0A5J6V8H2</accession>
<dbReference type="KEGG" id="serw:FY030_13880"/>
<proteinExistence type="predicted"/>
<dbReference type="OrthoDB" id="5176673at2"/>
<feature type="region of interest" description="Disordered" evidence="1">
    <location>
        <begin position="322"/>
        <end position="349"/>
    </location>
</feature>
<dbReference type="AlphaFoldDB" id="A0A5J6V8H2"/>
<evidence type="ECO:0000313" key="3">
    <source>
        <dbReference type="EMBL" id="QFG69644.1"/>
    </source>
</evidence>
<protein>
    <recommendedName>
        <fullName evidence="2">AbiEi antitoxin N-terminal domain-containing protein</fullName>
    </recommendedName>
</protein>
<evidence type="ECO:0000256" key="1">
    <source>
        <dbReference type="SAM" id="MobiDB-lite"/>
    </source>
</evidence>
<evidence type="ECO:0000259" key="2">
    <source>
        <dbReference type="Pfam" id="PF13338"/>
    </source>
</evidence>
<sequence length="349" mass="37622">MATDQPAHPAGSRDPRGADPAWERIRAFLQDHGSVITTAEARRLGLTSNDLRGLVRRGRLERIAHGAYIDVAAASTPTNRHLCASRALVRSRPRVAVSHTSAALLHGLPVLHRDLGVVHLTHRRQTDETRRRHAYVVHRCPGADAFTEAAGLSVVVPVLAVLGTVLIAGMRSGIAAADAALRLGLTSKEELEGWLERMRHTPGLGAARHVVAQASPTAESAAESLARLLLIDLGYVVIPQFRIVDEDGTFVARVDFYLPELGVVIEFDGRIKYEGLEGASALAAEKRREDRIRALGYGMARLVWADLFHPARVRAAVEQAARTAGSGRRGEPGRLAGSVSTSRVILPPS</sequence>
<gene>
    <name evidence="3" type="ORF">FY030_13880</name>
</gene>
<dbReference type="Proteomes" id="UP000326546">
    <property type="component" value="Chromosome"/>
</dbReference>
<evidence type="ECO:0000313" key="4">
    <source>
        <dbReference type="Proteomes" id="UP000326546"/>
    </source>
</evidence>
<keyword evidence="4" id="KW-1185">Reference proteome</keyword>
<dbReference type="RefSeq" id="WP_158062118.1">
    <property type="nucleotide sequence ID" value="NZ_CP044427.1"/>
</dbReference>
<dbReference type="InterPro" id="IPR025159">
    <property type="entry name" value="AbiEi_N"/>
</dbReference>
<feature type="domain" description="AbiEi antitoxin N-terminal" evidence="2">
    <location>
        <begin position="23"/>
        <end position="68"/>
    </location>
</feature>
<dbReference type="EMBL" id="CP044427">
    <property type="protein sequence ID" value="QFG69644.1"/>
    <property type="molecule type" value="Genomic_DNA"/>
</dbReference>
<organism evidence="3 4">
    <name type="scientific">Ornithinimicrobium pratense</name>
    <dbReference type="NCBI Taxonomy" id="2593973"/>
    <lineage>
        <taxon>Bacteria</taxon>
        <taxon>Bacillati</taxon>
        <taxon>Actinomycetota</taxon>
        <taxon>Actinomycetes</taxon>
        <taxon>Micrococcales</taxon>
        <taxon>Ornithinimicrobiaceae</taxon>
        <taxon>Ornithinimicrobium</taxon>
    </lineage>
</organism>
<reference evidence="3 4" key="1">
    <citation type="submission" date="2019-09" db="EMBL/GenBank/DDBJ databases">
        <title>Serinicoccus pratensis sp. nov., isolated from meadow soil.</title>
        <authorList>
            <person name="Zhang W."/>
        </authorList>
    </citation>
    <scope>NUCLEOTIDE SEQUENCE [LARGE SCALE GENOMIC DNA]</scope>
    <source>
        <strain evidence="3 4">W204</strain>
    </source>
</reference>
<dbReference type="Pfam" id="PF13338">
    <property type="entry name" value="AbiEi_4"/>
    <property type="match status" value="1"/>
</dbReference>